<gene>
    <name evidence="7" type="ORF">IAA20_06150</name>
</gene>
<name>A0A9D2JJ74_9ENTE</name>
<evidence type="ECO:0000256" key="6">
    <source>
        <dbReference type="SAM" id="Phobius"/>
    </source>
</evidence>
<feature type="transmembrane region" description="Helical" evidence="6">
    <location>
        <begin position="261"/>
        <end position="280"/>
    </location>
</feature>
<dbReference type="SUPFAM" id="SSF144083">
    <property type="entry name" value="Magnesium transport protein CorA, transmembrane region"/>
    <property type="match status" value="1"/>
</dbReference>
<dbReference type="EMBL" id="DXBN01000139">
    <property type="protein sequence ID" value="HIZ53505.1"/>
    <property type="molecule type" value="Genomic_DNA"/>
</dbReference>
<sequence length="318" mass="36786">MISHFKIDNRQLILQEKRNSATVWTHIEQPTEEQIQKISKEYQLPKDYLTAILDDSETSREEGLEQAVFHKAILILLQFPHEVVDDNGYIQFKTYPLSLIITTDQKILTVSNQPPLFFDFIHEQTLPINDMSTEMNIFLQVLWRLVISYNDGLKKIKRHLEHLEKQIQVSTENKQLYQLMNLQKSLVLFEAAAQGNYDTLMILSQTSIFTHNHAYRNNLHDVIVEVRQARTSIHIQLQLTQHMTDIFSAVVSNNLNNVMKILTSLTIVLTIPTIIGGIFGMNVSLPFSESKFAFFFISIITLLLCGIAIRYLKKNNLL</sequence>
<protein>
    <submittedName>
        <fullName evidence="7">Magnesium transporter CorA family protein</fullName>
    </submittedName>
</protein>
<evidence type="ECO:0000256" key="3">
    <source>
        <dbReference type="ARBA" id="ARBA00022692"/>
    </source>
</evidence>
<accession>A0A9D2JJ74</accession>
<dbReference type="SUPFAM" id="SSF143865">
    <property type="entry name" value="CorA soluble domain-like"/>
    <property type="match status" value="1"/>
</dbReference>
<dbReference type="InterPro" id="IPR047199">
    <property type="entry name" value="CorA-like"/>
</dbReference>
<keyword evidence="5 6" id="KW-0472">Membrane</keyword>
<dbReference type="InterPro" id="IPR002523">
    <property type="entry name" value="MgTranspt_CorA/ZnTranspt_ZntB"/>
</dbReference>
<comment type="caution">
    <text evidence="7">The sequence shown here is derived from an EMBL/GenBank/DDBJ whole genome shotgun (WGS) entry which is preliminary data.</text>
</comment>
<evidence type="ECO:0000256" key="1">
    <source>
        <dbReference type="ARBA" id="ARBA00004141"/>
    </source>
</evidence>
<dbReference type="CDD" id="cd12827">
    <property type="entry name" value="EcCorA_ZntB-like_u2"/>
    <property type="match status" value="1"/>
</dbReference>
<dbReference type="PANTHER" id="PTHR47891">
    <property type="entry name" value="TRANSPORTER-RELATED"/>
    <property type="match status" value="1"/>
</dbReference>
<reference evidence="7" key="2">
    <citation type="submission" date="2021-04" db="EMBL/GenBank/DDBJ databases">
        <authorList>
            <person name="Gilroy R."/>
        </authorList>
    </citation>
    <scope>NUCLEOTIDE SEQUENCE</scope>
    <source>
        <strain evidence="7">CHK172-16539</strain>
    </source>
</reference>
<dbReference type="InterPro" id="IPR045863">
    <property type="entry name" value="CorA_TM1_TM2"/>
</dbReference>
<dbReference type="PANTHER" id="PTHR47891:SF1">
    <property type="entry name" value="CORA-MAGNESIUM AND COBALT TRANSPORTER"/>
    <property type="match status" value="1"/>
</dbReference>
<feature type="transmembrane region" description="Helical" evidence="6">
    <location>
        <begin position="292"/>
        <end position="312"/>
    </location>
</feature>
<comment type="similarity">
    <text evidence="2">Belongs to the CorA metal ion transporter (MIT) (TC 1.A.35) family.</text>
</comment>
<dbReference type="GO" id="GO:0046873">
    <property type="term" value="F:metal ion transmembrane transporter activity"/>
    <property type="evidence" value="ECO:0007669"/>
    <property type="project" value="InterPro"/>
</dbReference>
<evidence type="ECO:0000313" key="8">
    <source>
        <dbReference type="Proteomes" id="UP000824063"/>
    </source>
</evidence>
<dbReference type="Pfam" id="PF01544">
    <property type="entry name" value="CorA"/>
    <property type="match status" value="1"/>
</dbReference>
<evidence type="ECO:0000256" key="4">
    <source>
        <dbReference type="ARBA" id="ARBA00022989"/>
    </source>
</evidence>
<keyword evidence="3 6" id="KW-0812">Transmembrane</keyword>
<proteinExistence type="inferred from homology"/>
<evidence type="ECO:0000313" key="7">
    <source>
        <dbReference type="EMBL" id="HIZ53505.1"/>
    </source>
</evidence>
<keyword evidence="4 6" id="KW-1133">Transmembrane helix</keyword>
<organism evidence="7 8">
    <name type="scientific">Candidatus Enterococcus avicola</name>
    <dbReference type="NCBI Taxonomy" id="2838561"/>
    <lineage>
        <taxon>Bacteria</taxon>
        <taxon>Bacillati</taxon>
        <taxon>Bacillota</taxon>
        <taxon>Bacilli</taxon>
        <taxon>Lactobacillales</taxon>
        <taxon>Enterococcaceae</taxon>
        <taxon>Enterococcus</taxon>
    </lineage>
</organism>
<dbReference type="Proteomes" id="UP000824063">
    <property type="component" value="Unassembled WGS sequence"/>
</dbReference>
<dbReference type="Gene3D" id="3.30.460.20">
    <property type="entry name" value="CorA soluble domain-like"/>
    <property type="match status" value="1"/>
</dbReference>
<comment type="subcellular location">
    <subcellularLocation>
        <location evidence="1">Membrane</location>
        <topology evidence="1">Multi-pass membrane protein</topology>
    </subcellularLocation>
</comment>
<evidence type="ECO:0000256" key="5">
    <source>
        <dbReference type="ARBA" id="ARBA00023136"/>
    </source>
</evidence>
<dbReference type="Gene3D" id="1.20.58.340">
    <property type="entry name" value="Magnesium transport protein CorA, transmembrane region"/>
    <property type="match status" value="2"/>
</dbReference>
<dbReference type="AlphaFoldDB" id="A0A9D2JJ74"/>
<dbReference type="GO" id="GO:0016020">
    <property type="term" value="C:membrane"/>
    <property type="evidence" value="ECO:0007669"/>
    <property type="project" value="UniProtKB-SubCell"/>
</dbReference>
<evidence type="ECO:0000256" key="2">
    <source>
        <dbReference type="ARBA" id="ARBA00009765"/>
    </source>
</evidence>
<reference evidence="7" key="1">
    <citation type="journal article" date="2021" name="PeerJ">
        <title>Extensive microbial diversity within the chicken gut microbiome revealed by metagenomics and culture.</title>
        <authorList>
            <person name="Gilroy R."/>
            <person name="Ravi A."/>
            <person name="Getino M."/>
            <person name="Pursley I."/>
            <person name="Horton D.L."/>
            <person name="Alikhan N.F."/>
            <person name="Baker D."/>
            <person name="Gharbi K."/>
            <person name="Hall N."/>
            <person name="Watson M."/>
            <person name="Adriaenssens E.M."/>
            <person name="Foster-Nyarko E."/>
            <person name="Jarju S."/>
            <person name="Secka A."/>
            <person name="Antonio M."/>
            <person name="Oren A."/>
            <person name="Chaudhuri R.R."/>
            <person name="La Ragione R."/>
            <person name="Hildebrand F."/>
            <person name="Pallen M.J."/>
        </authorList>
    </citation>
    <scope>NUCLEOTIDE SEQUENCE</scope>
    <source>
        <strain evidence="7">CHK172-16539</strain>
    </source>
</reference>
<dbReference type="InterPro" id="IPR045861">
    <property type="entry name" value="CorA_cytoplasmic_dom"/>
</dbReference>